<keyword evidence="7" id="KW-0689">Ribosomal protein</keyword>
<comment type="function">
    <text evidence="6">Methylates ribosomal protein L11.</text>
</comment>
<keyword evidence="7" id="KW-0687">Ribonucleoprotein</keyword>
<feature type="binding site" evidence="6">
    <location>
        <position position="228"/>
    </location>
    <ligand>
        <name>S-adenosyl-L-methionine</name>
        <dbReference type="ChEBI" id="CHEBI:59789"/>
    </ligand>
</feature>
<dbReference type="GO" id="GO:0005737">
    <property type="term" value="C:cytoplasm"/>
    <property type="evidence" value="ECO:0007669"/>
    <property type="project" value="UniProtKB-SubCell"/>
</dbReference>
<dbReference type="GO" id="GO:0005840">
    <property type="term" value="C:ribosome"/>
    <property type="evidence" value="ECO:0007669"/>
    <property type="project" value="UniProtKB-KW"/>
</dbReference>
<evidence type="ECO:0000256" key="1">
    <source>
        <dbReference type="ARBA" id="ARBA00009741"/>
    </source>
</evidence>
<dbReference type="PANTHER" id="PTHR43648">
    <property type="entry name" value="ELECTRON TRANSFER FLAVOPROTEIN BETA SUBUNIT LYSINE METHYLTRANSFERASE"/>
    <property type="match status" value="1"/>
</dbReference>
<dbReference type="EMBL" id="FLUQ01000001">
    <property type="protein sequence ID" value="SBV93708.1"/>
    <property type="molecule type" value="Genomic_DNA"/>
</dbReference>
<dbReference type="EC" id="2.1.1.-" evidence="6"/>
<protein>
    <recommendedName>
        <fullName evidence="6">Ribosomal protein L11 methyltransferase</fullName>
        <shortName evidence="6">L11 Mtase</shortName>
        <ecNumber evidence="6">2.1.1.-</ecNumber>
    </recommendedName>
</protein>
<dbReference type="Gene3D" id="3.40.50.150">
    <property type="entry name" value="Vaccinia Virus protein VP39"/>
    <property type="match status" value="1"/>
</dbReference>
<accession>A0A212J2L9</accession>
<evidence type="ECO:0000256" key="3">
    <source>
        <dbReference type="ARBA" id="ARBA00022603"/>
    </source>
</evidence>
<dbReference type="GO" id="GO:0016279">
    <property type="term" value="F:protein-lysine N-methyltransferase activity"/>
    <property type="evidence" value="ECO:0007669"/>
    <property type="project" value="RHEA"/>
</dbReference>
<dbReference type="GO" id="GO:0032259">
    <property type="term" value="P:methylation"/>
    <property type="evidence" value="ECO:0007669"/>
    <property type="project" value="UniProtKB-KW"/>
</dbReference>
<dbReference type="PANTHER" id="PTHR43648:SF1">
    <property type="entry name" value="ELECTRON TRANSFER FLAVOPROTEIN BETA SUBUNIT LYSINE METHYLTRANSFERASE"/>
    <property type="match status" value="1"/>
</dbReference>
<dbReference type="InterPro" id="IPR004498">
    <property type="entry name" value="Ribosomal_PrmA_MeTrfase"/>
</dbReference>
<keyword evidence="4 6" id="KW-0808">Transferase</keyword>
<evidence type="ECO:0000256" key="5">
    <source>
        <dbReference type="ARBA" id="ARBA00022691"/>
    </source>
</evidence>
<keyword evidence="2 6" id="KW-0963">Cytoplasm</keyword>
<reference evidence="7" key="1">
    <citation type="submission" date="2016-04" db="EMBL/GenBank/DDBJ databases">
        <authorList>
            <person name="Evans L.H."/>
            <person name="Alamgir A."/>
            <person name="Owens N."/>
            <person name="Weber N.D."/>
            <person name="Virtaneva K."/>
            <person name="Barbian K."/>
            <person name="Babar A."/>
            <person name="Rosenke K."/>
        </authorList>
    </citation>
    <scope>NUCLEOTIDE SEQUENCE</scope>
    <source>
        <strain evidence="7">86</strain>
    </source>
</reference>
<comment type="similarity">
    <text evidence="1 6">Belongs to the methyltransferase superfamily. PrmA family.</text>
</comment>
<dbReference type="SUPFAM" id="SSF53335">
    <property type="entry name" value="S-adenosyl-L-methionine-dependent methyltransferases"/>
    <property type="match status" value="1"/>
</dbReference>
<dbReference type="InterPro" id="IPR050078">
    <property type="entry name" value="Ribosomal_L11_MeTrfase_PrmA"/>
</dbReference>
<name>A0A212J2L9_9DELT</name>
<evidence type="ECO:0000313" key="7">
    <source>
        <dbReference type="EMBL" id="SBV93708.1"/>
    </source>
</evidence>
<gene>
    <name evidence="6 7" type="primary">prmA</name>
    <name evidence="7" type="ORF">KL86DPRO_10578</name>
</gene>
<evidence type="ECO:0000256" key="6">
    <source>
        <dbReference type="HAMAP-Rule" id="MF_00735"/>
    </source>
</evidence>
<feature type="binding site" evidence="6">
    <location>
        <position position="134"/>
    </location>
    <ligand>
        <name>S-adenosyl-L-methionine</name>
        <dbReference type="ChEBI" id="CHEBI:59789"/>
    </ligand>
</feature>
<keyword evidence="5 6" id="KW-0949">S-adenosyl-L-methionine</keyword>
<dbReference type="AlphaFoldDB" id="A0A212J2L9"/>
<dbReference type="Pfam" id="PF06325">
    <property type="entry name" value="PrmA"/>
    <property type="match status" value="1"/>
</dbReference>
<evidence type="ECO:0000256" key="4">
    <source>
        <dbReference type="ARBA" id="ARBA00022679"/>
    </source>
</evidence>
<evidence type="ECO:0000256" key="2">
    <source>
        <dbReference type="ARBA" id="ARBA00022490"/>
    </source>
</evidence>
<dbReference type="HAMAP" id="MF_00735">
    <property type="entry name" value="Methyltr_PrmA"/>
    <property type="match status" value="1"/>
</dbReference>
<dbReference type="InterPro" id="IPR029063">
    <property type="entry name" value="SAM-dependent_MTases_sf"/>
</dbReference>
<proteinExistence type="inferred from homology"/>
<organism evidence="7">
    <name type="scientific">uncultured delta proteobacterium</name>
    <dbReference type="NCBI Taxonomy" id="34034"/>
    <lineage>
        <taxon>Bacteria</taxon>
        <taxon>Deltaproteobacteria</taxon>
        <taxon>environmental samples</taxon>
    </lineage>
</organism>
<comment type="catalytic activity">
    <reaction evidence="6">
        <text>L-lysyl-[protein] + 3 S-adenosyl-L-methionine = N(6),N(6),N(6)-trimethyl-L-lysyl-[protein] + 3 S-adenosyl-L-homocysteine + 3 H(+)</text>
        <dbReference type="Rhea" id="RHEA:54192"/>
        <dbReference type="Rhea" id="RHEA-COMP:9752"/>
        <dbReference type="Rhea" id="RHEA-COMP:13826"/>
        <dbReference type="ChEBI" id="CHEBI:15378"/>
        <dbReference type="ChEBI" id="CHEBI:29969"/>
        <dbReference type="ChEBI" id="CHEBI:57856"/>
        <dbReference type="ChEBI" id="CHEBI:59789"/>
        <dbReference type="ChEBI" id="CHEBI:61961"/>
    </reaction>
</comment>
<feature type="binding site" evidence="6">
    <location>
        <position position="160"/>
    </location>
    <ligand>
        <name>S-adenosyl-L-methionine</name>
        <dbReference type="ChEBI" id="CHEBI:59789"/>
    </ligand>
</feature>
<sequence>MADLIQLTITVDPDIPEVEDMLSAVLAVNAPAGWAEETLPTGELRAVAHTENPVHAVELEAAVRAALPTAAIARSAVERKDWALAWRDFFTPVAAGSRFLVLAPWMEKEKRETSRDVILIEPKMAFGTGHHETTALCLGVLADLADAGRVKPGMTFLDLGTGSGILGIGCAHLGLTGLGLDIDAQSVDNALENCDLNGVSHEGPSPALAIRRGSIDDASGQYDLILANILAEPLISMAAPIVARLKTGGALVLSGLLTIQADKVAAAYQAAGLPAPRRRESGEWTALIWE</sequence>
<feature type="binding site" evidence="6">
    <location>
        <position position="181"/>
    </location>
    <ligand>
        <name>S-adenosyl-L-methionine</name>
        <dbReference type="ChEBI" id="CHEBI:59789"/>
    </ligand>
</feature>
<comment type="subcellular location">
    <subcellularLocation>
        <location evidence="6">Cytoplasm</location>
    </subcellularLocation>
</comment>
<keyword evidence="3 6" id="KW-0489">Methyltransferase</keyword>